<gene>
    <name evidence="4" type="ORF">EXN66_Car013793</name>
</gene>
<dbReference type="EMBL" id="CM015724">
    <property type="protein sequence ID" value="KAF3698112.1"/>
    <property type="molecule type" value="Genomic_DNA"/>
</dbReference>
<dbReference type="CDD" id="cd00037">
    <property type="entry name" value="CLECT"/>
    <property type="match status" value="1"/>
</dbReference>
<dbReference type="PROSITE" id="PS50041">
    <property type="entry name" value="C_TYPE_LECTIN_2"/>
    <property type="match status" value="1"/>
</dbReference>
<dbReference type="SMART" id="SM00034">
    <property type="entry name" value="CLECT"/>
    <property type="match status" value="1"/>
</dbReference>
<dbReference type="PROSITE" id="PS00615">
    <property type="entry name" value="C_TYPE_LECTIN_1"/>
    <property type="match status" value="1"/>
</dbReference>
<feature type="domain" description="C-type lectin" evidence="3">
    <location>
        <begin position="51"/>
        <end position="170"/>
    </location>
</feature>
<dbReference type="PRINTS" id="PR01504">
    <property type="entry name" value="PNCREATITSAP"/>
</dbReference>
<feature type="chain" id="PRO_5026014504" evidence="2">
    <location>
        <begin position="23"/>
        <end position="177"/>
    </location>
</feature>
<keyword evidence="1" id="KW-1015">Disulfide bond</keyword>
<feature type="signal peptide" evidence="2">
    <location>
        <begin position="1"/>
        <end position="22"/>
    </location>
</feature>
<dbReference type="InterPro" id="IPR018378">
    <property type="entry name" value="C-type_lectin_CS"/>
</dbReference>
<proteinExistence type="predicted"/>
<evidence type="ECO:0000313" key="4">
    <source>
        <dbReference type="EMBL" id="KAF3698112.1"/>
    </source>
</evidence>
<dbReference type="InterPro" id="IPR050111">
    <property type="entry name" value="C-type_lectin/snaclec_domain"/>
</dbReference>
<evidence type="ECO:0000256" key="2">
    <source>
        <dbReference type="SAM" id="SignalP"/>
    </source>
</evidence>
<accession>A0A6G1Q6H5</accession>
<reference evidence="5" key="2">
    <citation type="submission" date="2019-02" db="EMBL/GenBank/DDBJ databases">
        <title>Opniocepnalus argus Var Kimnra genome.</title>
        <authorList>
            <person name="Zhou C."/>
            <person name="Xiao S."/>
        </authorList>
    </citation>
    <scope>NUCLEOTIDE SEQUENCE [LARGE SCALE GENOMIC DNA]</scope>
</reference>
<evidence type="ECO:0000256" key="1">
    <source>
        <dbReference type="ARBA" id="ARBA00023157"/>
    </source>
</evidence>
<dbReference type="Pfam" id="PF00059">
    <property type="entry name" value="Lectin_C"/>
    <property type="match status" value="1"/>
</dbReference>
<dbReference type="SUPFAM" id="SSF56436">
    <property type="entry name" value="C-type lectin-like"/>
    <property type="match status" value="1"/>
</dbReference>
<sequence length="177" mass="20495">MKILVVCFLGCAVVVLVGAAAAQEEKAQNDQTENNDLVKRYFVCPRGWTRIYGHCHKYVSLARTWGRAERICRSMGGHLASVRSLGEYRAIQKMIKRATHEYKTVWLGASNSKYPNVWRWSSGDSFTFSYWCRGEPNNLHGRQHCLQMNHSAGKCWDDVECHAHRPFVCTKKWWRRG</sequence>
<dbReference type="OrthoDB" id="6133475at2759"/>
<evidence type="ECO:0000259" key="3">
    <source>
        <dbReference type="PROSITE" id="PS50041"/>
    </source>
</evidence>
<protein>
    <submittedName>
        <fullName evidence="4">Ladderlectin</fullName>
    </submittedName>
</protein>
<dbReference type="Proteomes" id="UP000503349">
    <property type="component" value="Chromosome 13"/>
</dbReference>
<reference evidence="4 5" key="1">
    <citation type="submission" date="2019-02" db="EMBL/GenBank/DDBJ databases">
        <title>Opniocepnalus argus genome.</title>
        <authorList>
            <person name="Zhou C."/>
            <person name="Xiao S."/>
        </authorList>
    </citation>
    <scope>NUCLEOTIDE SEQUENCE [LARGE SCALE GENOMIC DNA]</scope>
    <source>
        <strain evidence="4">OARG1902GOOAL</strain>
        <tissue evidence="4">Muscle</tissue>
    </source>
</reference>
<name>A0A6G1Q6H5_CHAAH</name>
<dbReference type="Gene3D" id="3.10.100.10">
    <property type="entry name" value="Mannose-Binding Protein A, subunit A"/>
    <property type="match status" value="1"/>
</dbReference>
<keyword evidence="5" id="KW-1185">Reference proteome</keyword>
<evidence type="ECO:0000313" key="5">
    <source>
        <dbReference type="Proteomes" id="UP000503349"/>
    </source>
</evidence>
<organism evidence="4 5">
    <name type="scientific">Channa argus</name>
    <name type="common">Northern snakehead</name>
    <name type="synonym">Ophicephalus argus</name>
    <dbReference type="NCBI Taxonomy" id="215402"/>
    <lineage>
        <taxon>Eukaryota</taxon>
        <taxon>Metazoa</taxon>
        <taxon>Chordata</taxon>
        <taxon>Craniata</taxon>
        <taxon>Vertebrata</taxon>
        <taxon>Euteleostomi</taxon>
        <taxon>Actinopterygii</taxon>
        <taxon>Neopterygii</taxon>
        <taxon>Teleostei</taxon>
        <taxon>Neoteleostei</taxon>
        <taxon>Acanthomorphata</taxon>
        <taxon>Anabantaria</taxon>
        <taxon>Anabantiformes</taxon>
        <taxon>Channoidei</taxon>
        <taxon>Channidae</taxon>
        <taxon>Channa</taxon>
    </lineage>
</organism>
<dbReference type="InterPro" id="IPR016186">
    <property type="entry name" value="C-type_lectin-like/link_sf"/>
</dbReference>
<keyword evidence="2" id="KW-0732">Signal</keyword>
<dbReference type="PANTHER" id="PTHR22803">
    <property type="entry name" value="MANNOSE, PHOSPHOLIPASE, LECTIN RECEPTOR RELATED"/>
    <property type="match status" value="1"/>
</dbReference>
<dbReference type="InterPro" id="IPR016187">
    <property type="entry name" value="CTDL_fold"/>
</dbReference>
<dbReference type="AlphaFoldDB" id="A0A6G1Q6H5"/>
<dbReference type="InterPro" id="IPR001304">
    <property type="entry name" value="C-type_lectin-like"/>
</dbReference>